<evidence type="ECO:0000313" key="1">
    <source>
        <dbReference type="EMBL" id="WSB95832.1"/>
    </source>
</evidence>
<dbReference type="Proteomes" id="UP001348369">
    <property type="component" value="Chromosome"/>
</dbReference>
<keyword evidence="1" id="KW-0378">Hydrolase</keyword>
<dbReference type="EC" id="3.4.24.-" evidence="1"/>
<proteinExistence type="predicted"/>
<organism evidence="1 2">
    <name type="scientific">Streptomyces scopuliridis</name>
    <dbReference type="NCBI Taxonomy" id="452529"/>
    <lineage>
        <taxon>Bacteria</taxon>
        <taxon>Bacillati</taxon>
        <taxon>Actinomycetota</taxon>
        <taxon>Actinomycetes</taxon>
        <taxon>Kitasatosporales</taxon>
        <taxon>Streptomycetaceae</taxon>
        <taxon>Streptomyces</taxon>
    </lineage>
</organism>
<accession>A0ACD4ZC39</accession>
<name>A0ACD4ZC39_9ACTN</name>
<dbReference type="EMBL" id="CP109109">
    <property type="protein sequence ID" value="WSB95832.1"/>
    <property type="molecule type" value="Genomic_DNA"/>
</dbReference>
<sequence length="949" mass="102881">MLLAVLVLVTSALMLTYMAYWWVSKADSYSCNLAAGVDFDHMSDLELLVTRSSQSVAYVNCQLRYAQPPPWWVPASWLALLVVAAVALFFWLPVWKARRSRVVPLASIDHDRGIQAVLEEVVAVAGLARVPRVVVDPAASSVGAVLFGRNGRPVLCLHGGLLALRSRDAAGFRAVLLHEFAHVRNGDITLVYATVALWRVFLFLVAPPYLVGVVMYLVGQARSGDSLWAVPSRSILQVLFLVALVYLARSDVLRSREIHADRAAVRWGADSRGWHVPASPTPEGMLRRRLASFAELWRTHPRWELRRGALTDPGPVYAVPALPMFLTGAAAVLINSQLALALQPYTPQMIGALTSQAAALAAAGTVAGVVGITLWRAVIHAVLTGGRPPSGLRAGLWLGTGVGVGTLIMGHGTIEQFFPSRNALLLLFLLGGPAFTWWTAQVAQLWVTVWRGRTIRLALAASLAAGWLALAQWFAWWHGRGAVIGTGWWYETEGMRQRLEQLYPGPAGDHETMLSGVSVVFPVLLNTNALPLAAAAVAALWVVPLAAWVPRPASAARPWTHGAVLDIEGAVEPSLQSPPRLRGVLLTGLLCGVGCWVAVVAVVAYPRTGLTGPPVQGTNLQGLLFLAWMYVALTVSAVTAGAIAAGRARRYRPLMTLIAAQVAALVGTIGVVVLLLFDGCIDELSVFSSSCVRRPAWLRDWLDLHIVLDFTLMTTTVASFAVAAAVSGIRRARASHRLRPVAVGPLRRDRPTGRRGLVAVVCVAALAVSAAEAAYRQNRTPQKVANVRAVQEEVQQVSTRLKARVVAPHTKARQVDAWSDLGGEDLLARFRRERGRLIEIERAFVEGKEQPSYLFRLRPVCERFGRTAIDAYAYFRIPDARGQALWQQLILDAAESTLQCRKALDHLSANRLKQAGSTFVSSFKKANTAYKSSNAIASRIVDVKRAGGL</sequence>
<keyword evidence="1" id="KW-0645">Protease</keyword>
<keyword evidence="2" id="KW-1185">Reference proteome</keyword>
<gene>
    <name evidence="1" type="ORF">OG835_01535</name>
</gene>
<protein>
    <submittedName>
        <fullName evidence="1">M48 family metalloprotease</fullName>
        <ecNumber evidence="1">3.4.24.-</ecNumber>
    </submittedName>
</protein>
<keyword evidence="1" id="KW-0482">Metalloprotease</keyword>
<evidence type="ECO:0000313" key="2">
    <source>
        <dbReference type="Proteomes" id="UP001348369"/>
    </source>
</evidence>
<reference evidence="1" key="1">
    <citation type="submission" date="2022-10" db="EMBL/GenBank/DDBJ databases">
        <title>The complete genomes of actinobacterial strains from the NBC collection.</title>
        <authorList>
            <person name="Joergensen T.S."/>
            <person name="Alvarez Arevalo M."/>
            <person name="Sterndorff E.B."/>
            <person name="Faurdal D."/>
            <person name="Vuksanovic O."/>
            <person name="Mourched A.-S."/>
            <person name="Charusanti P."/>
            <person name="Shaw S."/>
            <person name="Blin K."/>
            <person name="Weber T."/>
        </authorList>
    </citation>
    <scope>NUCLEOTIDE SEQUENCE</scope>
    <source>
        <strain evidence="1">NBC 01771</strain>
    </source>
</reference>